<dbReference type="AlphaFoldDB" id="A0A317EBH7"/>
<proteinExistence type="predicted"/>
<dbReference type="InterPro" id="IPR019999">
    <property type="entry name" value="Anth_synth_I-like"/>
</dbReference>
<dbReference type="InterPro" id="IPR006805">
    <property type="entry name" value="Anth_synth_I_N"/>
</dbReference>
<dbReference type="PRINTS" id="PR00095">
    <property type="entry name" value="ANTSNTHASEI"/>
</dbReference>
<comment type="caution">
    <text evidence="5">The sequence shown here is derived from an EMBL/GenBank/DDBJ whole genome shotgun (WGS) entry which is preliminary data.</text>
</comment>
<evidence type="ECO:0000259" key="3">
    <source>
        <dbReference type="Pfam" id="PF00425"/>
    </source>
</evidence>
<dbReference type="PANTHER" id="PTHR11236:SF50">
    <property type="entry name" value="AMINODEOXYCHORISMATE SYNTHASE COMPONENT 1"/>
    <property type="match status" value="1"/>
</dbReference>
<organism evidence="5 6">
    <name type="scientific">Zavarzinia aquatilis</name>
    <dbReference type="NCBI Taxonomy" id="2211142"/>
    <lineage>
        <taxon>Bacteria</taxon>
        <taxon>Pseudomonadati</taxon>
        <taxon>Pseudomonadota</taxon>
        <taxon>Alphaproteobacteria</taxon>
        <taxon>Rhodospirillales</taxon>
        <taxon>Zavarziniaceae</taxon>
        <taxon>Zavarzinia</taxon>
    </lineage>
</organism>
<sequence>MAIIPLGPLDSMQAAGRLAGLPGFAFLDSAMGHVRQGRYSYIAADPAGFFEVRGGIAHWRGEALAEAPIPALRRFLATGRHAEGAGLPPFRGGAIGFLSYEAGRLFEVQPAFDNPPVPDMMFGLYDWLLAFDGVSDEAFLLTDLLPGALPDRADQIRALLARPAPAVVPPRLDWRADMSAGDFEAAVRRVIEAILAGDLFQANIAQGYSADWPAGADALALHAALRRANPGDFAALLRFPGLDVVSSSPERFLRVDGDRVETRPIKGTIARADDPAEDAARAARLAASVKDRAENVMIVDLLRNDLSRVCRPHTVEVPELCVIETYAGLHHMVSTVTGRLCEGGDALDAVAAGFPGGSITGAPKPEAMRLIGAIEGRPRGLYCGSIGWLGFDGAADLNIAIRTVTIAGGTAYFQVGGGITALSDPAAEYRETLTKAARILAATA</sequence>
<dbReference type="EMBL" id="QGLE01000003">
    <property type="protein sequence ID" value="PWR24427.1"/>
    <property type="molecule type" value="Genomic_DNA"/>
</dbReference>
<protein>
    <recommendedName>
        <fullName evidence="1">aminodeoxychorismate synthase</fullName>
        <ecNumber evidence="1">2.6.1.85</ecNumber>
    </recommendedName>
</protein>
<gene>
    <name evidence="5" type="primary">pabB</name>
    <name evidence="5" type="ORF">DKG74_06350</name>
</gene>
<dbReference type="GO" id="GO:0000162">
    <property type="term" value="P:L-tryptophan biosynthetic process"/>
    <property type="evidence" value="ECO:0007669"/>
    <property type="project" value="TreeGrafter"/>
</dbReference>
<evidence type="ECO:0000256" key="1">
    <source>
        <dbReference type="ARBA" id="ARBA00013139"/>
    </source>
</evidence>
<dbReference type="Pfam" id="PF04715">
    <property type="entry name" value="Anth_synt_I_N"/>
    <property type="match status" value="1"/>
</dbReference>
<dbReference type="EC" id="2.6.1.85" evidence="1"/>
<dbReference type="RefSeq" id="WP_109903844.1">
    <property type="nucleotide sequence ID" value="NZ_QGLE01000003.1"/>
</dbReference>
<feature type="domain" description="Anthranilate synthase component I N-terminal" evidence="4">
    <location>
        <begin position="12"/>
        <end position="139"/>
    </location>
</feature>
<dbReference type="InterPro" id="IPR015890">
    <property type="entry name" value="Chorismate_C"/>
</dbReference>
<evidence type="ECO:0000313" key="6">
    <source>
        <dbReference type="Proteomes" id="UP000245461"/>
    </source>
</evidence>
<keyword evidence="2" id="KW-0808">Transferase</keyword>
<dbReference type="InterPro" id="IPR005802">
    <property type="entry name" value="ADC_synth_comp_1"/>
</dbReference>
<accession>A0A317EBH7</accession>
<dbReference type="InterPro" id="IPR005801">
    <property type="entry name" value="ADC_synthase"/>
</dbReference>
<keyword evidence="6" id="KW-1185">Reference proteome</keyword>
<feature type="domain" description="Chorismate-utilising enzyme C-terminal" evidence="3">
    <location>
        <begin position="182"/>
        <end position="435"/>
    </location>
</feature>
<name>A0A317EBH7_9PROT</name>
<dbReference type="PANTHER" id="PTHR11236">
    <property type="entry name" value="AMINOBENZOATE/ANTHRANILATE SYNTHASE"/>
    <property type="match status" value="1"/>
</dbReference>
<reference evidence="5 6" key="1">
    <citation type="submission" date="2018-05" db="EMBL/GenBank/DDBJ databases">
        <title>Zavarzinia sp. HR-AS.</title>
        <authorList>
            <person name="Lee Y."/>
            <person name="Jeon C.O."/>
        </authorList>
    </citation>
    <scope>NUCLEOTIDE SEQUENCE [LARGE SCALE GENOMIC DNA]</scope>
    <source>
        <strain evidence="5 6">HR-AS</strain>
    </source>
</reference>
<dbReference type="SUPFAM" id="SSF56322">
    <property type="entry name" value="ADC synthase"/>
    <property type="match status" value="1"/>
</dbReference>
<dbReference type="GO" id="GO:0046820">
    <property type="term" value="F:4-amino-4-deoxychorismate synthase activity"/>
    <property type="evidence" value="ECO:0007669"/>
    <property type="project" value="UniProtKB-EC"/>
</dbReference>
<dbReference type="OrthoDB" id="9803598at2"/>
<dbReference type="Gene3D" id="3.60.120.10">
    <property type="entry name" value="Anthranilate synthase"/>
    <property type="match status" value="1"/>
</dbReference>
<dbReference type="NCBIfam" id="TIGR00553">
    <property type="entry name" value="pabB"/>
    <property type="match status" value="1"/>
</dbReference>
<evidence type="ECO:0000313" key="5">
    <source>
        <dbReference type="EMBL" id="PWR24427.1"/>
    </source>
</evidence>
<dbReference type="Pfam" id="PF00425">
    <property type="entry name" value="Chorismate_bind"/>
    <property type="match status" value="1"/>
</dbReference>
<dbReference type="GO" id="GO:0009396">
    <property type="term" value="P:folic acid-containing compound biosynthetic process"/>
    <property type="evidence" value="ECO:0007669"/>
    <property type="project" value="InterPro"/>
</dbReference>
<evidence type="ECO:0000259" key="4">
    <source>
        <dbReference type="Pfam" id="PF04715"/>
    </source>
</evidence>
<evidence type="ECO:0000256" key="2">
    <source>
        <dbReference type="ARBA" id="ARBA00022679"/>
    </source>
</evidence>
<dbReference type="Proteomes" id="UP000245461">
    <property type="component" value="Unassembled WGS sequence"/>
</dbReference>